<dbReference type="OrthoDB" id="9808360at2"/>
<dbReference type="PANTHER" id="PTHR33221:SF5">
    <property type="entry name" value="HTH-TYPE TRANSCRIPTIONAL REGULATOR ISCR"/>
    <property type="match status" value="1"/>
</dbReference>
<gene>
    <name evidence="2" type="ORF">GlitD10_1861</name>
</gene>
<sequence>MELSCKIEYALLALMALADGFGQNEPVQISQIAQDQAIPDRYLEQLLATLRRGNLVRSQRGAKGGYFLARSPWQINLLEVWACLEGQIAVTQAGDTPERVVIRQVWQETQQATQAIWQGYTLKDLCQQRDSLRPRDFMYYI</sequence>
<organism evidence="2 3">
    <name type="scientific">Gloeomargarita lithophora Alchichica-D10</name>
    <dbReference type="NCBI Taxonomy" id="1188229"/>
    <lineage>
        <taxon>Bacteria</taxon>
        <taxon>Bacillati</taxon>
        <taxon>Cyanobacteriota</taxon>
        <taxon>Cyanophyceae</taxon>
        <taxon>Gloeomargaritales</taxon>
        <taxon>Gloeomargaritaceae</taxon>
        <taxon>Gloeomargarita</taxon>
    </lineage>
</organism>
<dbReference type="InterPro" id="IPR036388">
    <property type="entry name" value="WH-like_DNA-bd_sf"/>
</dbReference>
<evidence type="ECO:0000313" key="2">
    <source>
        <dbReference type="EMBL" id="APB34187.1"/>
    </source>
</evidence>
<dbReference type="STRING" id="1188229.GlitD10_1861"/>
<dbReference type="GO" id="GO:0003677">
    <property type="term" value="F:DNA binding"/>
    <property type="evidence" value="ECO:0007669"/>
    <property type="project" value="UniProtKB-KW"/>
</dbReference>
<dbReference type="AlphaFoldDB" id="A0A1J0AE61"/>
<evidence type="ECO:0000313" key="3">
    <source>
        <dbReference type="Proteomes" id="UP000180235"/>
    </source>
</evidence>
<dbReference type="Proteomes" id="UP000180235">
    <property type="component" value="Chromosome"/>
</dbReference>
<dbReference type="NCBIfam" id="TIGR00738">
    <property type="entry name" value="rrf2_super"/>
    <property type="match status" value="1"/>
</dbReference>
<dbReference type="Gene3D" id="1.10.10.10">
    <property type="entry name" value="Winged helix-like DNA-binding domain superfamily/Winged helix DNA-binding domain"/>
    <property type="match status" value="1"/>
</dbReference>
<proteinExistence type="predicted"/>
<dbReference type="KEGG" id="glt:GlitD10_1861"/>
<dbReference type="InterPro" id="IPR000944">
    <property type="entry name" value="Tscrpt_reg_Rrf2"/>
</dbReference>
<dbReference type="SUPFAM" id="SSF46785">
    <property type="entry name" value="Winged helix' DNA-binding domain"/>
    <property type="match status" value="1"/>
</dbReference>
<dbReference type="PROSITE" id="PS51197">
    <property type="entry name" value="HTH_RRF2_2"/>
    <property type="match status" value="1"/>
</dbReference>
<dbReference type="Pfam" id="PF02082">
    <property type="entry name" value="Rrf2"/>
    <property type="match status" value="1"/>
</dbReference>
<accession>A0A1J0AE61</accession>
<evidence type="ECO:0000256" key="1">
    <source>
        <dbReference type="ARBA" id="ARBA00023125"/>
    </source>
</evidence>
<dbReference type="GO" id="GO:0003700">
    <property type="term" value="F:DNA-binding transcription factor activity"/>
    <property type="evidence" value="ECO:0007669"/>
    <property type="project" value="TreeGrafter"/>
</dbReference>
<reference evidence="2 3" key="1">
    <citation type="submission" date="2016-10" db="EMBL/GenBank/DDBJ databases">
        <title>Description of Gloeomargarita lithophora gen. nov., sp. nov., a thylakoid-bearing basal-branching cyanobacterium with intracellular carbonates, and proposal for Gloeomargaritales ord. nov.</title>
        <authorList>
            <person name="Moreira D."/>
            <person name="Tavera R."/>
            <person name="Benzerara K."/>
            <person name="Skouri-Panet F."/>
            <person name="Couradeau E."/>
            <person name="Gerard E."/>
            <person name="Loussert C."/>
            <person name="Novelo E."/>
            <person name="Zivanovic Y."/>
            <person name="Lopez-Garcia P."/>
        </authorList>
    </citation>
    <scope>NUCLEOTIDE SEQUENCE [LARGE SCALE GENOMIC DNA]</scope>
    <source>
        <strain evidence="2 3">D10</strain>
    </source>
</reference>
<keyword evidence="1" id="KW-0238">DNA-binding</keyword>
<dbReference type="EMBL" id="CP017675">
    <property type="protein sequence ID" value="APB34187.1"/>
    <property type="molecule type" value="Genomic_DNA"/>
</dbReference>
<keyword evidence="3" id="KW-1185">Reference proteome</keyword>
<name>A0A1J0AE61_9CYAN</name>
<dbReference type="PANTHER" id="PTHR33221">
    <property type="entry name" value="WINGED HELIX-TURN-HELIX TRANSCRIPTIONAL REGULATOR, RRF2 FAMILY"/>
    <property type="match status" value="1"/>
</dbReference>
<protein>
    <submittedName>
        <fullName evidence="2">BadM/Rrf2 family transcriptional regulator</fullName>
    </submittedName>
</protein>
<dbReference type="GO" id="GO:0005829">
    <property type="term" value="C:cytosol"/>
    <property type="evidence" value="ECO:0007669"/>
    <property type="project" value="TreeGrafter"/>
</dbReference>
<dbReference type="InterPro" id="IPR036390">
    <property type="entry name" value="WH_DNA-bd_sf"/>
</dbReference>
<dbReference type="RefSeq" id="WP_084111658.1">
    <property type="nucleotide sequence ID" value="NZ_CP017675.1"/>
</dbReference>